<dbReference type="Pfam" id="PF13304">
    <property type="entry name" value="AAA_21"/>
    <property type="match status" value="1"/>
</dbReference>
<feature type="domain" description="ATPase AAA-type core" evidence="2">
    <location>
        <begin position="206"/>
        <end position="287"/>
    </location>
</feature>
<keyword evidence="4" id="KW-1185">Reference proteome</keyword>
<dbReference type="PANTHER" id="PTHR43581">
    <property type="entry name" value="ATP/GTP PHOSPHATASE"/>
    <property type="match status" value="1"/>
</dbReference>
<dbReference type="InterPro" id="IPR051396">
    <property type="entry name" value="Bact_Antivir_Def_Nuclease"/>
</dbReference>
<gene>
    <name evidence="3" type="ORF">FNY66_09820</name>
</gene>
<dbReference type="AlphaFoldDB" id="A0A5M9I1S8"/>
<dbReference type="Proteomes" id="UP000322025">
    <property type="component" value="Unassembled WGS sequence"/>
</dbReference>
<protein>
    <submittedName>
        <fullName evidence="3">AAA family ATPase</fullName>
    </submittedName>
</protein>
<dbReference type="PANTHER" id="PTHR43581:SF2">
    <property type="entry name" value="EXCINUCLEASE ATPASE SUBUNIT"/>
    <property type="match status" value="1"/>
</dbReference>
<dbReference type="GO" id="GO:0005524">
    <property type="term" value="F:ATP binding"/>
    <property type="evidence" value="ECO:0007669"/>
    <property type="project" value="InterPro"/>
</dbReference>
<evidence type="ECO:0000259" key="2">
    <source>
        <dbReference type="Pfam" id="PF13304"/>
    </source>
</evidence>
<feature type="domain" description="Endonuclease GajA/Old nuclease/RecF-like AAA" evidence="1">
    <location>
        <begin position="1"/>
        <end position="127"/>
    </location>
</feature>
<dbReference type="GO" id="GO:0016887">
    <property type="term" value="F:ATP hydrolysis activity"/>
    <property type="evidence" value="ECO:0007669"/>
    <property type="project" value="InterPro"/>
</dbReference>
<dbReference type="RefSeq" id="WP_150311021.1">
    <property type="nucleotide sequence ID" value="NZ_VMSO01000011.1"/>
</dbReference>
<proteinExistence type="predicted"/>
<dbReference type="Pfam" id="PF13175">
    <property type="entry name" value="AAA_15"/>
    <property type="match status" value="1"/>
</dbReference>
<organism evidence="3 4">
    <name type="scientific">Mediterraneibacter catenae</name>
    <dbReference type="NCBI Taxonomy" id="2594882"/>
    <lineage>
        <taxon>Bacteria</taxon>
        <taxon>Bacillati</taxon>
        <taxon>Bacillota</taxon>
        <taxon>Clostridia</taxon>
        <taxon>Lachnospirales</taxon>
        <taxon>Lachnospiraceae</taxon>
        <taxon>Mediterraneibacter</taxon>
    </lineage>
</organism>
<evidence type="ECO:0000259" key="1">
    <source>
        <dbReference type="Pfam" id="PF13175"/>
    </source>
</evidence>
<evidence type="ECO:0000313" key="3">
    <source>
        <dbReference type="EMBL" id="KAA8501195.1"/>
    </source>
</evidence>
<name>A0A5M9I1S8_9FIRM</name>
<dbReference type="InterPro" id="IPR041685">
    <property type="entry name" value="AAA_GajA/Old/RecF-like"/>
</dbReference>
<dbReference type="EMBL" id="VMSO01000011">
    <property type="protein sequence ID" value="KAA8501195.1"/>
    <property type="molecule type" value="Genomic_DNA"/>
</dbReference>
<dbReference type="GO" id="GO:0006302">
    <property type="term" value="P:double-strand break repair"/>
    <property type="evidence" value="ECO:0007669"/>
    <property type="project" value="InterPro"/>
</dbReference>
<evidence type="ECO:0000313" key="4">
    <source>
        <dbReference type="Proteomes" id="UP000322025"/>
    </source>
</evidence>
<comment type="caution">
    <text evidence="3">The sequence shown here is derived from an EMBL/GenBank/DDBJ whole genome shotgun (WGS) entry which is preliminary data.</text>
</comment>
<accession>A0A5M9I1S8</accession>
<reference evidence="3" key="1">
    <citation type="submission" date="2019-07" db="EMBL/GenBank/DDBJ databases">
        <authorList>
            <person name="Wongkuna S."/>
            <person name="Scaria J."/>
        </authorList>
    </citation>
    <scope>NUCLEOTIDE SEQUENCE [LARGE SCALE GENOMIC DNA]</scope>
    <source>
        <strain evidence="3">SW178</strain>
    </source>
</reference>
<dbReference type="SUPFAM" id="SSF52540">
    <property type="entry name" value="P-loop containing nucleoside triphosphate hydrolases"/>
    <property type="match status" value="1"/>
</dbReference>
<dbReference type="InterPro" id="IPR003959">
    <property type="entry name" value="ATPase_AAA_core"/>
</dbReference>
<dbReference type="Gene3D" id="3.40.50.300">
    <property type="entry name" value="P-loop containing nucleotide triphosphate hydrolases"/>
    <property type="match status" value="1"/>
</dbReference>
<dbReference type="OrthoDB" id="9801813at2"/>
<dbReference type="InterPro" id="IPR027417">
    <property type="entry name" value="P-loop_NTPase"/>
</dbReference>
<sequence>MKISRLAMENFMIFDHLDVNFSPDINVISGENSTGKTAVIKLLYSLLKGYTEACSSRGDVTKDKIEAALVEKLQGVFRPDNDAVGRLVNRRQGSSHTDISLDMADNGSVKIGFGTKREKHIDIEDTFPPDIQETSPVYIPPKEIISATENFGSLYSDYHIAFEETYYDLTRLLERPLRKGPNTSEQRRVLKSFEQIVNGTIIQKDKKFYLKVKGAGEFEMGLVSEGYRKIATIMYLILSGSLSKNAVLFWDEPETNMNPKMIRPLVDAIIELSRMGVQVFVTTHDYFVQQCFNMAALYSNPGNERKKLLKYKFLSLYKDENNNIRFEQQEALSDLTHNAVMEEFDSLYDREQEMLYGRG</sequence>